<protein>
    <submittedName>
        <fullName evidence="2">Uncharacterized protein</fullName>
    </submittedName>
</protein>
<feature type="compositionally biased region" description="Basic and acidic residues" evidence="1">
    <location>
        <begin position="122"/>
        <end position="132"/>
    </location>
</feature>
<evidence type="ECO:0000313" key="3">
    <source>
        <dbReference type="Proteomes" id="UP000030645"/>
    </source>
</evidence>
<dbReference type="EMBL" id="KE345811">
    <property type="protein sequence ID" value="EXC17383.1"/>
    <property type="molecule type" value="Genomic_DNA"/>
</dbReference>
<accession>W9RYF5</accession>
<proteinExistence type="predicted"/>
<reference evidence="3" key="1">
    <citation type="submission" date="2013-01" db="EMBL/GenBank/DDBJ databases">
        <title>Draft Genome Sequence of a Mulberry Tree, Morus notabilis C.K. Schneid.</title>
        <authorList>
            <person name="He N."/>
            <person name="Zhao S."/>
        </authorList>
    </citation>
    <scope>NUCLEOTIDE SEQUENCE</scope>
</reference>
<name>W9RYF5_9ROSA</name>
<dbReference type="AlphaFoldDB" id="W9RYF5"/>
<feature type="region of interest" description="Disordered" evidence="1">
    <location>
        <begin position="97"/>
        <end position="132"/>
    </location>
</feature>
<sequence>MWPRPGWIEVSSTKPYSNLVSEHLFLKIHYKIPGRPGLNPKPIEIGISPTRNFRSDTWTNGNATCGLDYSPPSDNPPRLRLPPIPLESPKHEVQMVGDDSFWRRQIAPSRSRRGDPSTAEVTAKDGDWAKQR</sequence>
<evidence type="ECO:0000256" key="1">
    <source>
        <dbReference type="SAM" id="MobiDB-lite"/>
    </source>
</evidence>
<organism evidence="2 3">
    <name type="scientific">Morus notabilis</name>
    <dbReference type="NCBI Taxonomy" id="981085"/>
    <lineage>
        <taxon>Eukaryota</taxon>
        <taxon>Viridiplantae</taxon>
        <taxon>Streptophyta</taxon>
        <taxon>Embryophyta</taxon>
        <taxon>Tracheophyta</taxon>
        <taxon>Spermatophyta</taxon>
        <taxon>Magnoliopsida</taxon>
        <taxon>eudicotyledons</taxon>
        <taxon>Gunneridae</taxon>
        <taxon>Pentapetalae</taxon>
        <taxon>rosids</taxon>
        <taxon>fabids</taxon>
        <taxon>Rosales</taxon>
        <taxon>Moraceae</taxon>
        <taxon>Moreae</taxon>
        <taxon>Morus</taxon>
    </lineage>
</organism>
<dbReference type="Proteomes" id="UP000030645">
    <property type="component" value="Unassembled WGS sequence"/>
</dbReference>
<evidence type="ECO:0000313" key="2">
    <source>
        <dbReference type="EMBL" id="EXC17383.1"/>
    </source>
</evidence>
<gene>
    <name evidence="2" type="ORF">L484_027575</name>
</gene>
<keyword evidence="3" id="KW-1185">Reference proteome</keyword>